<evidence type="ECO:0000256" key="2">
    <source>
        <dbReference type="ARBA" id="ARBA00021099"/>
    </source>
</evidence>
<dbReference type="GO" id="GO:0015031">
    <property type="term" value="P:protein transport"/>
    <property type="evidence" value="ECO:0007669"/>
    <property type="project" value="UniProtKB-KW"/>
</dbReference>
<dbReference type="Proteomes" id="UP000016936">
    <property type="component" value="Unassembled WGS sequence"/>
</dbReference>
<dbReference type="EMBL" id="KB445593">
    <property type="protein sequence ID" value="EMD85095.1"/>
    <property type="molecule type" value="Genomic_DNA"/>
</dbReference>
<dbReference type="STRING" id="701091.M2SI98"/>
<name>M2SI98_COCH5</name>
<keyword evidence="4" id="KW-0833">Ubl conjugation pathway</keyword>
<keyword evidence="3" id="KW-0808">Transferase</keyword>
<reference evidence="9" key="2">
    <citation type="journal article" date="2013" name="PLoS Genet.">
        <title>Comparative genome structure, secondary metabolite, and effector coding capacity across Cochliobolus pathogens.</title>
        <authorList>
            <person name="Condon B.J."/>
            <person name="Leng Y."/>
            <person name="Wu D."/>
            <person name="Bushley K.E."/>
            <person name="Ohm R.A."/>
            <person name="Otillar R."/>
            <person name="Martin J."/>
            <person name="Schackwitz W."/>
            <person name="Grimwood J."/>
            <person name="MohdZainudin N."/>
            <person name="Xue C."/>
            <person name="Wang R."/>
            <person name="Manning V.A."/>
            <person name="Dhillon B."/>
            <person name="Tu Z.J."/>
            <person name="Steffenson B.J."/>
            <person name="Salamov A."/>
            <person name="Sun H."/>
            <person name="Lowry S."/>
            <person name="LaButti K."/>
            <person name="Han J."/>
            <person name="Copeland A."/>
            <person name="Lindquist E."/>
            <person name="Barry K."/>
            <person name="Schmutz J."/>
            <person name="Baker S.E."/>
            <person name="Ciuffetti L.M."/>
            <person name="Grigoriev I.V."/>
            <person name="Zhong S."/>
            <person name="Turgeon B.G."/>
        </authorList>
    </citation>
    <scope>NUCLEOTIDE SEQUENCE [LARGE SCALE GENOMIC DNA]</scope>
    <source>
        <strain evidence="9">C5 / ATCC 48332 / race O</strain>
    </source>
</reference>
<keyword evidence="9" id="KW-1185">Reference proteome</keyword>
<proteinExistence type="inferred from homology"/>
<accession>M2SI98</accession>
<keyword evidence="5" id="KW-0813">Transport</keyword>
<evidence type="ECO:0000313" key="9">
    <source>
        <dbReference type="Proteomes" id="UP000016936"/>
    </source>
</evidence>
<dbReference type="GO" id="GO:0005829">
    <property type="term" value="C:cytosol"/>
    <property type="evidence" value="ECO:0007669"/>
    <property type="project" value="TreeGrafter"/>
</dbReference>
<organism evidence="8 9">
    <name type="scientific">Cochliobolus heterostrophus (strain C5 / ATCC 48332 / race O)</name>
    <name type="common">Southern corn leaf blight fungus</name>
    <name type="synonym">Bipolaris maydis</name>
    <dbReference type="NCBI Taxonomy" id="701091"/>
    <lineage>
        <taxon>Eukaryota</taxon>
        <taxon>Fungi</taxon>
        <taxon>Dikarya</taxon>
        <taxon>Ascomycota</taxon>
        <taxon>Pezizomycotina</taxon>
        <taxon>Dothideomycetes</taxon>
        <taxon>Pleosporomycetidae</taxon>
        <taxon>Pleosporales</taxon>
        <taxon>Pleosporineae</taxon>
        <taxon>Pleosporaceae</taxon>
        <taxon>Bipolaris</taxon>
    </lineage>
</organism>
<evidence type="ECO:0000256" key="7">
    <source>
        <dbReference type="ARBA" id="ARBA00029833"/>
    </source>
</evidence>
<evidence type="ECO:0000313" key="8">
    <source>
        <dbReference type="EMBL" id="EMD85095.1"/>
    </source>
</evidence>
<evidence type="ECO:0000256" key="3">
    <source>
        <dbReference type="ARBA" id="ARBA00022679"/>
    </source>
</evidence>
<dbReference type="GO" id="GO:0061651">
    <property type="term" value="F:Atg12 conjugating enzyme activity"/>
    <property type="evidence" value="ECO:0007669"/>
    <property type="project" value="TreeGrafter"/>
</dbReference>
<evidence type="ECO:0000256" key="5">
    <source>
        <dbReference type="ARBA" id="ARBA00022927"/>
    </source>
</evidence>
<dbReference type="GO" id="GO:0000045">
    <property type="term" value="P:autophagosome assembly"/>
    <property type="evidence" value="ECO:0007669"/>
    <property type="project" value="TreeGrafter"/>
</dbReference>
<dbReference type="InterPro" id="IPR007135">
    <property type="entry name" value="Atg3/Atg10"/>
</dbReference>
<reference evidence="8 9" key="1">
    <citation type="journal article" date="2012" name="PLoS Pathog.">
        <title>Diverse lifestyles and strategies of plant pathogenesis encoded in the genomes of eighteen Dothideomycetes fungi.</title>
        <authorList>
            <person name="Ohm R.A."/>
            <person name="Feau N."/>
            <person name="Henrissat B."/>
            <person name="Schoch C.L."/>
            <person name="Horwitz B.A."/>
            <person name="Barry K.W."/>
            <person name="Condon B.J."/>
            <person name="Copeland A.C."/>
            <person name="Dhillon B."/>
            <person name="Glaser F."/>
            <person name="Hesse C.N."/>
            <person name="Kosti I."/>
            <person name="LaButti K."/>
            <person name="Lindquist E.A."/>
            <person name="Lucas S."/>
            <person name="Salamov A.A."/>
            <person name="Bradshaw R.E."/>
            <person name="Ciuffetti L."/>
            <person name="Hamelin R.C."/>
            <person name="Kema G.H.J."/>
            <person name="Lawrence C."/>
            <person name="Scott J.A."/>
            <person name="Spatafora J.W."/>
            <person name="Turgeon B.G."/>
            <person name="de Wit P.J.G.M."/>
            <person name="Zhong S."/>
            <person name="Goodwin S.B."/>
            <person name="Grigoriev I.V."/>
        </authorList>
    </citation>
    <scope>NUCLEOTIDE SEQUENCE [LARGE SCALE GENOMIC DNA]</scope>
    <source>
        <strain evidence="9">C5 / ATCC 48332 / race O</strain>
    </source>
</reference>
<dbReference type="GO" id="GO:0000422">
    <property type="term" value="P:autophagy of mitochondrion"/>
    <property type="evidence" value="ECO:0007669"/>
    <property type="project" value="TreeGrafter"/>
</dbReference>
<gene>
    <name evidence="8" type="ORF">COCHEDRAFT_1161671</name>
</gene>
<evidence type="ECO:0000256" key="1">
    <source>
        <dbReference type="ARBA" id="ARBA00005696"/>
    </source>
</evidence>
<keyword evidence="5" id="KW-0653">Protein transport</keyword>
<dbReference type="GO" id="GO:0032446">
    <property type="term" value="P:protein modification by small protein conjugation"/>
    <property type="evidence" value="ECO:0007669"/>
    <property type="project" value="TreeGrafter"/>
</dbReference>
<keyword evidence="6" id="KW-0072">Autophagy</keyword>
<dbReference type="PANTHER" id="PTHR14957:SF1">
    <property type="entry name" value="UBIQUITIN-LIKE-CONJUGATING ENZYME ATG10"/>
    <property type="match status" value="1"/>
</dbReference>
<dbReference type="Pfam" id="PF03987">
    <property type="entry name" value="Autophagy_act_C"/>
    <property type="match status" value="1"/>
</dbReference>
<comment type="similarity">
    <text evidence="1">Belongs to the ATG10 family.</text>
</comment>
<evidence type="ECO:0000256" key="4">
    <source>
        <dbReference type="ARBA" id="ARBA00022786"/>
    </source>
</evidence>
<sequence length="214" mass="23546">MPAAFPCLGEAEFEQACVHLLQRFECVRSMQTEWLSAEKMRRHGTVVLRITKPLTRRLPSSNSSMQDADGVLDGLGDVAEDDEEALNETAVPPAIVVYDAVLSPVYQVPVLYFGIQDPLHRYPPTMATLYDHLVVPHFRPQTQDTNTGVIGGISMAEHPITNTPVFFIHPCQTAQVMQASLHKDTTAEAYLMAWIGALGKPVGLNIPLALAQQL</sequence>
<evidence type="ECO:0000256" key="6">
    <source>
        <dbReference type="ARBA" id="ARBA00023006"/>
    </source>
</evidence>
<dbReference type="PANTHER" id="PTHR14957">
    <property type="entry name" value="UBIQUITIN-LIKE-CONJUGATING ENZYME ATG10"/>
    <property type="match status" value="1"/>
</dbReference>
<dbReference type="OrthoDB" id="4089664at2759"/>
<dbReference type="AlphaFoldDB" id="M2SI98"/>
<dbReference type="OMA" id="MGYHPDS"/>
<protein>
    <recommendedName>
        <fullName evidence="2">Ubiquitin-like-conjugating enzyme ATG10</fullName>
    </recommendedName>
    <alternativeName>
        <fullName evidence="7">Autophagy-related protein 10</fullName>
    </alternativeName>
</protein>
<dbReference type="HOGENOM" id="CLU_072332_0_0_1"/>
<dbReference type="Gene3D" id="3.30.1460.50">
    <property type="match status" value="1"/>
</dbReference>
<dbReference type="eggNOG" id="KOG4741">
    <property type="taxonomic scope" value="Eukaryota"/>
</dbReference>